<proteinExistence type="predicted"/>
<evidence type="ECO:0000313" key="2">
    <source>
        <dbReference type="Proteomes" id="UP001057402"/>
    </source>
</evidence>
<name>A0ACB9RJY9_9MYRT</name>
<gene>
    <name evidence="1" type="ORF">MLD38_005495</name>
</gene>
<protein>
    <submittedName>
        <fullName evidence="1">Uncharacterized protein</fullName>
    </submittedName>
</protein>
<sequence>MVCDARDLQFYLSALEEELLKIHVFRRELPLCYQVVAQTIEEWKEKLKDEVTSPGQPVLEEFMPSKPKDDDDEDNDGVRAEDDDDEDDDREEEKEETKSGWLKSARLWNPIPDLNAQEDNGEDCRDAALPEKPPRSGSEAITERSTSSSQRDPERQKHQRGRGKGEEKQKECSGRRKKRRCWSAELHRRFLNALHELGGPRYATPKHIKARMKVKGLTNDEIKSHLQKYRLHTSSPSVQGDDDAPAPQPQALPHLVIVGRIWVPPSDLAAVTGSLSLAPTNKIHAPVAYLADPNVKIALAAASSSSTHTVNGP</sequence>
<comment type="caution">
    <text evidence="1">The sequence shown here is derived from an EMBL/GenBank/DDBJ whole genome shotgun (WGS) entry which is preliminary data.</text>
</comment>
<evidence type="ECO:0000313" key="1">
    <source>
        <dbReference type="EMBL" id="KAI4379164.1"/>
    </source>
</evidence>
<keyword evidence="2" id="KW-1185">Reference proteome</keyword>
<organism evidence="1 2">
    <name type="scientific">Melastoma candidum</name>
    <dbReference type="NCBI Taxonomy" id="119954"/>
    <lineage>
        <taxon>Eukaryota</taxon>
        <taxon>Viridiplantae</taxon>
        <taxon>Streptophyta</taxon>
        <taxon>Embryophyta</taxon>
        <taxon>Tracheophyta</taxon>
        <taxon>Spermatophyta</taxon>
        <taxon>Magnoliopsida</taxon>
        <taxon>eudicotyledons</taxon>
        <taxon>Gunneridae</taxon>
        <taxon>Pentapetalae</taxon>
        <taxon>rosids</taxon>
        <taxon>malvids</taxon>
        <taxon>Myrtales</taxon>
        <taxon>Melastomataceae</taxon>
        <taxon>Melastomatoideae</taxon>
        <taxon>Melastomateae</taxon>
        <taxon>Melastoma</taxon>
    </lineage>
</organism>
<accession>A0ACB9RJY9</accession>
<reference evidence="2" key="1">
    <citation type="journal article" date="2023" name="Front. Plant Sci.">
        <title>Chromosomal-level genome assembly of Melastoma candidum provides insights into trichome evolution.</title>
        <authorList>
            <person name="Zhong Y."/>
            <person name="Wu W."/>
            <person name="Sun C."/>
            <person name="Zou P."/>
            <person name="Liu Y."/>
            <person name="Dai S."/>
            <person name="Zhou R."/>
        </authorList>
    </citation>
    <scope>NUCLEOTIDE SEQUENCE [LARGE SCALE GENOMIC DNA]</scope>
</reference>
<dbReference type="EMBL" id="CM042882">
    <property type="protein sequence ID" value="KAI4379164.1"/>
    <property type="molecule type" value="Genomic_DNA"/>
</dbReference>
<dbReference type="Proteomes" id="UP001057402">
    <property type="component" value="Chromosome 3"/>
</dbReference>